<dbReference type="EMBL" id="CAACVG010011331">
    <property type="protein sequence ID" value="VEN57840.1"/>
    <property type="molecule type" value="Genomic_DNA"/>
</dbReference>
<protein>
    <submittedName>
        <fullName evidence="1">Uncharacterized protein</fullName>
    </submittedName>
</protein>
<dbReference type="OrthoDB" id="6755663at2759"/>
<dbReference type="Proteomes" id="UP000410492">
    <property type="component" value="Unassembled WGS sequence"/>
</dbReference>
<keyword evidence="2" id="KW-1185">Reference proteome</keyword>
<sequence length="341" mass="38520">MKITTYACTENTFDTATSIITERIISKQLELEREKRCTRRLLQHQGRMPKKIDDVIVERILEKEDELKNKKLPSITSSNATDFMNVKSVKFVEQDNSTMKGNEENQGTASNRMESVKPLKKATINVKDIANANRKIPQAKASIPKMLVKARETGDAKNNALSKCSKLHKSLPNLTSDAMKKSTTNLKPTKIPKIVTLPKFILSSRPAGRVPVAHFGTQDDIKSEQCSACTQIIPESDNFSVQTNITNETRDVSVQAEQEIGVNTEGTNTLPKINFSRYTSTVNQPDVVQQTQMMEYMTGNDLYCLEWVRDYLFDINFDHRQIIVDDKLKEVSEVATRTSLI</sequence>
<proteinExistence type="predicted"/>
<reference evidence="1 2" key="1">
    <citation type="submission" date="2019-01" db="EMBL/GenBank/DDBJ databases">
        <authorList>
            <person name="Sayadi A."/>
        </authorList>
    </citation>
    <scope>NUCLEOTIDE SEQUENCE [LARGE SCALE GENOMIC DNA]</scope>
</reference>
<name>A0A653DCA4_CALMS</name>
<gene>
    <name evidence="1" type="ORF">CALMAC_LOCUS16363</name>
</gene>
<accession>A0A653DCA4</accession>
<dbReference type="AlphaFoldDB" id="A0A653DCA4"/>
<evidence type="ECO:0000313" key="2">
    <source>
        <dbReference type="Proteomes" id="UP000410492"/>
    </source>
</evidence>
<evidence type="ECO:0000313" key="1">
    <source>
        <dbReference type="EMBL" id="VEN57840.1"/>
    </source>
</evidence>
<organism evidence="1 2">
    <name type="scientific">Callosobruchus maculatus</name>
    <name type="common">Southern cowpea weevil</name>
    <name type="synonym">Pulse bruchid</name>
    <dbReference type="NCBI Taxonomy" id="64391"/>
    <lineage>
        <taxon>Eukaryota</taxon>
        <taxon>Metazoa</taxon>
        <taxon>Ecdysozoa</taxon>
        <taxon>Arthropoda</taxon>
        <taxon>Hexapoda</taxon>
        <taxon>Insecta</taxon>
        <taxon>Pterygota</taxon>
        <taxon>Neoptera</taxon>
        <taxon>Endopterygota</taxon>
        <taxon>Coleoptera</taxon>
        <taxon>Polyphaga</taxon>
        <taxon>Cucujiformia</taxon>
        <taxon>Chrysomeloidea</taxon>
        <taxon>Chrysomelidae</taxon>
        <taxon>Bruchinae</taxon>
        <taxon>Bruchini</taxon>
        <taxon>Callosobruchus</taxon>
    </lineage>
</organism>